<dbReference type="STRING" id="400682.A0A1X7ST33"/>
<dbReference type="PRINTS" id="PR01415">
    <property type="entry name" value="ANKYRIN"/>
</dbReference>
<dbReference type="PROSITE" id="PS50088">
    <property type="entry name" value="ANK_REPEAT"/>
    <property type="match status" value="2"/>
</dbReference>
<dbReference type="InterPro" id="IPR036770">
    <property type="entry name" value="Ankyrin_rpt-contain_sf"/>
</dbReference>
<dbReference type="SMART" id="SM00248">
    <property type="entry name" value="ANK"/>
    <property type="match status" value="2"/>
</dbReference>
<dbReference type="AlphaFoldDB" id="A0A1X7ST33"/>
<evidence type="ECO:0000256" key="3">
    <source>
        <dbReference type="PROSITE-ProRule" id="PRU00023"/>
    </source>
</evidence>
<dbReference type="PROSITE" id="PS50297">
    <property type="entry name" value="ANK_REP_REGION"/>
    <property type="match status" value="2"/>
</dbReference>
<protein>
    <submittedName>
        <fullName evidence="4">Uncharacterized protein</fullName>
    </submittedName>
</protein>
<dbReference type="PANTHER" id="PTHR24171:SF8">
    <property type="entry name" value="BRCA1-ASSOCIATED RING DOMAIN PROTEIN 1"/>
    <property type="match status" value="1"/>
</dbReference>
<dbReference type="SUPFAM" id="SSF48403">
    <property type="entry name" value="Ankyrin repeat"/>
    <property type="match status" value="1"/>
</dbReference>
<dbReference type="eggNOG" id="KOG4177">
    <property type="taxonomic scope" value="Eukaryota"/>
</dbReference>
<name>A0A1X7ST33_AMPQE</name>
<dbReference type="Pfam" id="PF12796">
    <property type="entry name" value="Ank_2"/>
    <property type="match status" value="1"/>
</dbReference>
<organism evidence="4">
    <name type="scientific">Amphimedon queenslandica</name>
    <name type="common">Sponge</name>
    <dbReference type="NCBI Taxonomy" id="400682"/>
    <lineage>
        <taxon>Eukaryota</taxon>
        <taxon>Metazoa</taxon>
        <taxon>Porifera</taxon>
        <taxon>Demospongiae</taxon>
        <taxon>Heteroscleromorpha</taxon>
        <taxon>Haplosclerida</taxon>
        <taxon>Niphatidae</taxon>
        <taxon>Amphimedon</taxon>
    </lineage>
</organism>
<evidence type="ECO:0000256" key="2">
    <source>
        <dbReference type="ARBA" id="ARBA00023043"/>
    </source>
</evidence>
<feature type="repeat" description="ANK" evidence="3">
    <location>
        <begin position="36"/>
        <end position="68"/>
    </location>
</feature>
<dbReference type="EnsemblMetazoa" id="Aqu2.1.05236_001">
    <property type="protein sequence ID" value="Aqu2.1.05236_001"/>
    <property type="gene ID" value="Aqu2.1.05236"/>
</dbReference>
<proteinExistence type="predicted"/>
<dbReference type="GO" id="GO:0085020">
    <property type="term" value="P:protein K6-linked ubiquitination"/>
    <property type="evidence" value="ECO:0007669"/>
    <property type="project" value="TreeGrafter"/>
</dbReference>
<dbReference type="Gene3D" id="1.25.40.20">
    <property type="entry name" value="Ankyrin repeat-containing domain"/>
    <property type="match status" value="1"/>
</dbReference>
<keyword evidence="1" id="KW-0677">Repeat</keyword>
<reference evidence="4" key="1">
    <citation type="submission" date="2017-05" db="UniProtKB">
        <authorList>
            <consortium name="EnsemblMetazoa"/>
        </authorList>
    </citation>
    <scope>IDENTIFICATION</scope>
</reference>
<dbReference type="PANTHER" id="PTHR24171">
    <property type="entry name" value="ANKYRIN REPEAT DOMAIN-CONTAINING PROTEIN 39-RELATED"/>
    <property type="match status" value="1"/>
</dbReference>
<dbReference type="OrthoDB" id="1577640at2759"/>
<dbReference type="GO" id="GO:0004842">
    <property type="term" value="F:ubiquitin-protein transferase activity"/>
    <property type="evidence" value="ECO:0007669"/>
    <property type="project" value="TreeGrafter"/>
</dbReference>
<evidence type="ECO:0000313" key="4">
    <source>
        <dbReference type="EnsemblMetazoa" id="Aqu2.1.05236_001"/>
    </source>
</evidence>
<dbReference type="InterPro" id="IPR002110">
    <property type="entry name" value="Ankyrin_rpt"/>
</dbReference>
<feature type="repeat" description="ANK" evidence="3">
    <location>
        <begin position="3"/>
        <end position="35"/>
    </location>
</feature>
<sequence length="71" mass="7628">MVHFTTPLIEAATEGHNQVVELLLTKGADPNFTSKYTGTPLTEAAKKGHHLVVELLLSKGANPNITNKMST</sequence>
<evidence type="ECO:0000256" key="1">
    <source>
        <dbReference type="ARBA" id="ARBA00022737"/>
    </source>
</evidence>
<dbReference type="InParanoid" id="A0A1X7ST33"/>
<accession>A0A1X7ST33</accession>
<keyword evidence="2 3" id="KW-0040">ANK repeat</keyword>